<organism evidence="2 3">
    <name type="scientific">Peronospora belbahrii</name>
    <dbReference type="NCBI Taxonomy" id="622444"/>
    <lineage>
        <taxon>Eukaryota</taxon>
        <taxon>Sar</taxon>
        <taxon>Stramenopiles</taxon>
        <taxon>Oomycota</taxon>
        <taxon>Peronosporomycetes</taxon>
        <taxon>Peronosporales</taxon>
        <taxon>Peronosporaceae</taxon>
        <taxon>Peronospora</taxon>
    </lineage>
</organism>
<keyword evidence="3" id="KW-1185">Reference proteome</keyword>
<feature type="region of interest" description="Disordered" evidence="1">
    <location>
        <begin position="1"/>
        <end position="22"/>
    </location>
</feature>
<evidence type="ECO:0000313" key="2">
    <source>
        <dbReference type="EMBL" id="CAH0519955.1"/>
    </source>
</evidence>
<evidence type="ECO:0000313" key="3">
    <source>
        <dbReference type="Proteomes" id="UP001158986"/>
    </source>
</evidence>
<dbReference type="EMBL" id="CAKLCB010000323">
    <property type="protein sequence ID" value="CAH0519955.1"/>
    <property type="molecule type" value="Genomic_DNA"/>
</dbReference>
<reference evidence="2 3" key="1">
    <citation type="submission" date="2021-11" db="EMBL/GenBank/DDBJ databases">
        <authorList>
            <person name="Islam A."/>
            <person name="Islam S."/>
            <person name="Flora M.S."/>
            <person name="Rahman M."/>
            <person name="Ziaur R.M."/>
            <person name="Epstein J.H."/>
            <person name="Hassan M."/>
            <person name="Klassen M."/>
            <person name="Woodard K."/>
            <person name="Webb A."/>
            <person name="Webby R.J."/>
            <person name="El Zowalaty M.E."/>
        </authorList>
    </citation>
    <scope>NUCLEOTIDE SEQUENCE [LARGE SCALE GENOMIC DNA]</scope>
    <source>
        <strain evidence="2">Pbs1</strain>
    </source>
</reference>
<evidence type="ECO:0000256" key="1">
    <source>
        <dbReference type="SAM" id="MobiDB-lite"/>
    </source>
</evidence>
<gene>
    <name evidence="2" type="ORF">PBS001_LOCUS6462</name>
</gene>
<proteinExistence type="predicted"/>
<accession>A0ABN8D4I4</accession>
<sequence>MMMLRRHQFPRLPSAGRRRPANKLHSVTPAKLCSHFILLFKSQGCSVVAIASLVPPGNDWGSLLFVNAAHSIASSLK</sequence>
<dbReference type="Proteomes" id="UP001158986">
    <property type="component" value="Unassembled WGS sequence"/>
</dbReference>
<name>A0ABN8D4I4_9STRA</name>
<comment type="caution">
    <text evidence="2">The sequence shown here is derived from an EMBL/GenBank/DDBJ whole genome shotgun (WGS) entry which is preliminary data.</text>
</comment>
<protein>
    <submittedName>
        <fullName evidence="2">Uncharacterized protein</fullName>
    </submittedName>
</protein>